<dbReference type="Proteomes" id="UP001148786">
    <property type="component" value="Unassembled WGS sequence"/>
</dbReference>
<evidence type="ECO:0008006" key="6">
    <source>
        <dbReference type="Google" id="ProtNLM"/>
    </source>
</evidence>
<name>A0A9W8JZF2_9AGAR</name>
<evidence type="ECO:0000313" key="5">
    <source>
        <dbReference type="Proteomes" id="UP001148786"/>
    </source>
</evidence>
<keyword evidence="3" id="KW-0732">Signal</keyword>
<keyword evidence="2" id="KW-0812">Transmembrane</keyword>
<evidence type="ECO:0000313" key="4">
    <source>
        <dbReference type="EMBL" id="KAJ3507901.1"/>
    </source>
</evidence>
<feature type="transmembrane region" description="Helical" evidence="2">
    <location>
        <begin position="71"/>
        <end position="93"/>
    </location>
</feature>
<evidence type="ECO:0000256" key="3">
    <source>
        <dbReference type="SAM" id="SignalP"/>
    </source>
</evidence>
<feature type="transmembrane region" description="Helical" evidence="2">
    <location>
        <begin position="146"/>
        <end position="167"/>
    </location>
</feature>
<reference evidence="4" key="1">
    <citation type="submission" date="2022-07" db="EMBL/GenBank/DDBJ databases">
        <title>Genome Sequence of Agrocybe chaxingu.</title>
        <authorList>
            <person name="Buettner E."/>
        </authorList>
    </citation>
    <scope>NUCLEOTIDE SEQUENCE</scope>
    <source>
        <strain evidence="4">MP-N11</strain>
    </source>
</reference>
<organism evidence="4 5">
    <name type="scientific">Agrocybe chaxingu</name>
    <dbReference type="NCBI Taxonomy" id="84603"/>
    <lineage>
        <taxon>Eukaryota</taxon>
        <taxon>Fungi</taxon>
        <taxon>Dikarya</taxon>
        <taxon>Basidiomycota</taxon>
        <taxon>Agaricomycotina</taxon>
        <taxon>Agaricomycetes</taxon>
        <taxon>Agaricomycetidae</taxon>
        <taxon>Agaricales</taxon>
        <taxon>Agaricineae</taxon>
        <taxon>Strophariaceae</taxon>
        <taxon>Agrocybe</taxon>
    </lineage>
</organism>
<keyword evidence="2" id="KW-0472">Membrane</keyword>
<evidence type="ECO:0000256" key="1">
    <source>
        <dbReference type="SAM" id="MobiDB-lite"/>
    </source>
</evidence>
<keyword evidence="5" id="KW-1185">Reference proteome</keyword>
<dbReference type="EMBL" id="JANKHO010000614">
    <property type="protein sequence ID" value="KAJ3507901.1"/>
    <property type="molecule type" value="Genomic_DNA"/>
</dbReference>
<accession>A0A9W8JZF2</accession>
<proteinExistence type="predicted"/>
<comment type="caution">
    <text evidence="4">The sequence shown here is derived from an EMBL/GenBank/DDBJ whole genome shotgun (WGS) entry which is preliminary data.</text>
</comment>
<feature type="region of interest" description="Disordered" evidence="1">
    <location>
        <begin position="178"/>
        <end position="210"/>
    </location>
</feature>
<protein>
    <recommendedName>
        <fullName evidence="6">MARVEL domain-containing protein</fullName>
    </recommendedName>
</protein>
<keyword evidence="2" id="KW-1133">Transmembrane helix</keyword>
<evidence type="ECO:0000256" key="2">
    <source>
        <dbReference type="SAM" id="Phobius"/>
    </source>
</evidence>
<feature type="transmembrane region" description="Helical" evidence="2">
    <location>
        <begin position="105"/>
        <end position="126"/>
    </location>
</feature>
<gene>
    <name evidence="4" type="ORF">NLJ89_g6043</name>
</gene>
<sequence>MMHVIRAILYILLVSLQLSFSWALESDDPKFACSGTLLGLTAYRINYTERLNSGDILTFRRRFYDPVVVELLVTACLGIIISVAFLASILGRAGKDALTYALEHICLITLWILFLVGSGVFTSRWTNLGWCRGSYKICRILEAIKAFSWICWALVTLLILSSLYNMIQRRSGWWSAADGRKEREPSGSGSYPETRATTTTTASHTEPLTA</sequence>
<feature type="signal peptide" evidence="3">
    <location>
        <begin position="1"/>
        <end position="23"/>
    </location>
</feature>
<feature type="chain" id="PRO_5040874203" description="MARVEL domain-containing protein" evidence="3">
    <location>
        <begin position="24"/>
        <end position="210"/>
    </location>
</feature>
<feature type="compositionally biased region" description="Low complexity" evidence="1">
    <location>
        <begin position="194"/>
        <end position="210"/>
    </location>
</feature>
<dbReference type="AlphaFoldDB" id="A0A9W8JZF2"/>
<dbReference type="OrthoDB" id="3227739at2759"/>